<dbReference type="SMART" id="SM00382">
    <property type="entry name" value="AAA"/>
    <property type="match status" value="2"/>
</dbReference>
<dbReference type="Pfam" id="PF00005">
    <property type="entry name" value="ABC_tran"/>
    <property type="match status" value="2"/>
</dbReference>
<gene>
    <name evidence="6" type="ORF">M8523_04220</name>
</gene>
<organism evidence="6 7">
    <name type="scientific">Lichenifustis flavocetrariae</name>
    <dbReference type="NCBI Taxonomy" id="2949735"/>
    <lineage>
        <taxon>Bacteria</taxon>
        <taxon>Pseudomonadati</taxon>
        <taxon>Pseudomonadota</taxon>
        <taxon>Alphaproteobacteria</taxon>
        <taxon>Hyphomicrobiales</taxon>
        <taxon>Lichenihabitantaceae</taxon>
        <taxon>Lichenifustis</taxon>
    </lineage>
</organism>
<feature type="domain" description="ABC transporter" evidence="5">
    <location>
        <begin position="2"/>
        <end position="243"/>
    </location>
</feature>
<dbReference type="Pfam" id="PF12848">
    <property type="entry name" value="ABC_tran_Xtn"/>
    <property type="match status" value="1"/>
</dbReference>
<keyword evidence="7" id="KW-1185">Reference proteome</keyword>
<proteinExistence type="inferred from homology"/>
<feature type="domain" description="ABC transporter" evidence="5">
    <location>
        <begin position="311"/>
        <end position="525"/>
    </location>
</feature>
<protein>
    <submittedName>
        <fullName evidence="6">ABC-F family ATP-binding cassette domain-containing protein</fullName>
    </submittedName>
</protein>
<comment type="caution">
    <text evidence="6">The sequence shown here is derived from an EMBL/GenBank/DDBJ whole genome shotgun (WGS) entry which is preliminary data.</text>
</comment>
<evidence type="ECO:0000256" key="2">
    <source>
        <dbReference type="ARBA" id="ARBA00022737"/>
    </source>
</evidence>
<dbReference type="RefSeq" id="WP_282583589.1">
    <property type="nucleotide sequence ID" value="NZ_JAMOIM010000002.1"/>
</dbReference>
<evidence type="ECO:0000256" key="4">
    <source>
        <dbReference type="ARBA" id="ARBA00022840"/>
    </source>
</evidence>
<comment type="similarity">
    <text evidence="1">Belongs to the ABC transporter superfamily.</text>
</comment>
<dbReference type="Gene3D" id="3.40.50.300">
    <property type="entry name" value="P-loop containing nucleotide triphosphate hydrolases"/>
    <property type="match status" value="2"/>
</dbReference>
<keyword evidence="3" id="KW-0547">Nucleotide-binding</keyword>
<dbReference type="AlphaFoldDB" id="A0AA42CLE3"/>
<accession>A0AA42CLE3</accession>
<dbReference type="InterPro" id="IPR032781">
    <property type="entry name" value="ABC_tran_Xtn"/>
</dbReference>
<keyword evidence="4 6" id="KW-0067">ATP-binding</keyword>
<evidence type="ECO:0000313" key="6">
    <source>
        <dbReference type="EMBL" id="MCW6507220.1"/>
    </source>
</evidence>
<dbReference type="InterPro" id="IPR003593">
    <property type="entry name" value="AAA+_ATPase"/>
</dbReference>
<dbReference type="PROSITE" id="PS00211">
    <property type="entry name" value="ABC_TRANSPORTER_1"/>
    <property type="match status" value="2"/>
</dbReference>
<reference evidence="6" key="1">
    <citation type="submission" date="2022-05" db="EMBL/GenBank/DDBJ databases">
        <authorList>
            <person name="Pankratov T."/>
        </authorList>
    </citation>
    <scope>NUCLEOTIDE SEQUENCE</scope>
    <source>
        <strain evidence="6">BP6-180914</strain>
    </source>
</reference>
<sequence>MLHINDLTYRLGPRILFDKASVALPEGGRVGFVGRNGTGKTTLFNMIAGDLHPESGSITLPRTMRMGRVEQEAPGGPTSLIDFVLAADTERAALLHEAETATEAGRIADIHTRLVDIDAHSAPARAATILSGLGFDSEAQDRALSEFSGGWRMRVALAAVLFSQPDFLLLDEPTNYLDLEGTLWLIDYLSTYPATMLVISHDRDLLDAVCDHILHLDRSKLTLWKGNYDSFERQRREQQAIQLKHQKKQDEHRKHLQAFVDRFRAKASKARQAQSRIKMLEKLQPISAMVDSDVLPIVLPSPQKELSPPIIAMEGVSTGYGERTILSKLSLNISNDDRIGLLGSNGNGKSTFAKLIAGRLAATTGAMRRSSKLEVGFFAQHQVEELDLTQTPFLCLSEIMRDQPESKVRGKCAQFGFPGMKADTPVSQLSGGEKARLMMGLATFHGPHLLILDEPTNHLDIDSRAALIEAINDYEGAIILIAHDRHLIDACADRLWLVDQGTVQAFDGDMDDYKKLVLDRAGGGRREGRRANRAEAKVAERAIPNASTPTAKPVSMKKQIAAQEERMAKFTELIARIDKALGDTAVFSREPARASTLSRQRAELEKALVLAEEDWLRLTMAQEDAG</sequence>
<dbReference type="CDD" id="cd03221">
    <property type="entry name" value="ABCF_EF-3"/>
    <property type="match status" value="2"/>
</dbReference>
<evidence type="ECO:0000256" key="1">
    <source>
        <dbReference type="ARBA" id="ARBA00005417"/>
    </source>
</evidence>
<dbReference type="FunFam" id="3.40.50.300:FF:000011">
    <property type="entry name" value="Putative ABC transporter ATP-binding component"/>
    <property type="match status" value="1"/>
</dbReference>
<evidence type="ECO:0000256" key="3">
    <source>
        <dbReference type="ARBA" id="ARBA00022741"/>
    </source>
</evidence>
<dbReference type="EMBL" id="JAMOIM010000002">
    <property type="protein sequence ID" value="MCW6507220.1"/>
    <property type="molecule type" value="Genomic_DNA"/>
</dbReference>
<dbReference type="Proteomes" id="UP001165667">
    <property type="component" value="Unassembled WGS sequence"/>
</dbReference>
<evidence type="ECO:0000259" key="5">
    <source>
        <dbReference type="PROSITE" id="PS50893"/>
    </source>
</evidence>
<evidence type="ECO:0000313" key="7">
    <source>
        <dbReference type="Proteomes" id="UP001165667"/>
    </source>
</evidence>
<keyword evidence="2" id="KW-0677">Repeat</keyword>
<dbReference type="PANTHER" id="PTHR19211">
    <property type="entry name" value="ATP-BINDING TRANSPORT PROTEIN-RELATED"/>
    <property type="match status" value="1"/>
</dbReference>
<dbReference type="SUPFAM" id="SSF52540">
    <property type="entry name" value="P-loop containing nucleoside triphosphate hydrolases"/>
    <property type="match status" value="2"/>
</dbReference>
<dbReference type="GO" id="GO:0005524">
    <property type="term" value="F:ATP binding"/>
    <property type="evidence" value="ECO:0007669"/>
    <property type="project" value="UniProtKB-KW"/>
</dbReference>
<dbReference type="GO" id="GO:0016887">
    <property type="term" value="F:ATP hydrolysis activity"/>
    <property type="evidence" value="ECO:0007669"/>
    <property type="project" value="InterPro"/>
</dbReference>
<dbReference type="PANTHER" id="PTHR19211:SF14">
    <property type="entry name" value="ATP-BINDING CASSETTE SUB-FAMILY F MEMBER 1"/>
    <property type="match status" value="1"/>
</dbReference>
<dbReference type="InterPro" id="IPR003439">
    <property type="entry name" value="ABC_transporter-like_ATP-bd"/>
</dbReference>
<dbReference type="PROSITE" id="PS50893">
    <property type="entry name" value="ABC_TRANSPORTER_2"/>
    <property type="match status" value="2"/>
</dbReference>
<name>A0AA42CLE3_9HYPH</name>
<dbReference type="InterPro" id="IPR050611">
    <property type="entry name" value="ABCF"/>
</dbReference>
<dbReference type="InterPro" id="IPR017871">
    <property type="entry name" value="ABC_transporter-like_CS"/>
</dbReference>
<dbReference type="InterPro" id="IPR027417">
    <property type="entry name" value="P-loop_NTPase"/>
</dbReference>